<comment type="pathway">
    <text evidence="9">Amino-acid biosynthesis; L-arginine biosynthesis; L-ornithine and N-acetyl-L-glutamate from L-glutamate and N(2)-acetyl-L-ornithine (cyclic): step 1/1.</text>
</comment>
<protein>
    <recommendedName>
        <fullName evidence="9">Arginine biosynthesis bifunctional protein ArgJ</fullName>
    </recommendedName>
    <domain>
        <recommendedName>
            <fullName evidence="9">Glutamate N-acetyltransferase</fullName>
            <ecNumber evidence="9">2.3.1.35</ecNumber>
        </recommendedName>
        <alternativeName>
            <fullName evidence="9">Ornithine acetyltransferase</fullName>
            <shortName evidence="9">OATase</shortName>
        </alternativeName>
        <alternativeName>
            <fullName evidence="9">Ornithine transacetylase</fullName>
        </alternativeName>
    </domain>
    <domain>
        <recommendedName>
            <fullName evidence="9">Amino-acid acetyltransferase</fullName>
            <ecNumber evidence="9">2.3.1.1</ecNumber>
        </recommendedName>
        <alternativeName>
            <fullName evidence="9">N-acetylglutamate synthase</fullName>
            <shortName evidence="9">AGSase</shortName>
        </alternativeName>
    </domain>
    <component>
        <recommendedName>
            <fullName evidence="9">Arginine biosynthesis bifunctional protein ArgJ alpha chain</fullName>
        </recommendedName>
    </component>
    <component>
        <recommendedName>
            <fullName evidence="9">Arginine biosynthesis bifunctional protein ArgJ beta chain</fullName>
        </recommendedName>
    </component>
</protein>
<evidence type="ECO:0000256" key="2">
    <source>
        <dbReference type="ARBA" id="ARBA00011475"/>
    </source>
</evidence>
<dbReference type="EC" id="2.3.1.35" evidence="9"/>
<dbReference type="InterPro" id="IPR016117">
    <property type="entry name" value="ArgJ-like_dom_sf"/>
</dbReference>
<dbReference type="GO" id="GO:0004358">
    <property type="term" value="F:L-glutamate N-acetyltransferase activity, acting on acetyl-L-ornithine as donor"/>
    <property type="evidence" value="ECO:0007669"/>
    <property type="project" value="UniProtKB-UniRule"/>
</dbReference>
<dbReference type="GO" id="GO:0006592">
    <property type="term" value="P:ornithine biosynthetic process"/>
    <property type="evidence" value="ECO:0007669"/>
    <property type="project" value="TreeGrafter"/>
</dbReference>
<dbReference type="GO" id="GO:0005737">
    <property type="term" value="C:cytoplasm"/>
    <property type="evidence" value="ECO:0007669"/>
    <property type="project" value="UniProtKB-SubCell"/>
</dbReference>
<evidence type="ECO:0000256" key="6">
    <source>
        <dbReference type="ARBA" id="ARBA00022813"/>
    </source>
</evidence>
<feature type="binding site" evidence="9">
    <location>
        <position position="405"/>
    </location>
    <ligand>
        <name>substrate</name>
    </ligand>
</feature>
<comment type="similarity">
    <text evidence="1 9">Belongs to the ArgJ family.</text>
</comment>
<keyword evidence="4 9" id="KW-0028">Amino-acid biosynthesis</keyword>
<evidence type="ECO:0000256" key="7">
    <source>
        <dbReference type="ARBA" id="ARBA00023315"/>
    </source>
</evidence>
<feature type="site" description="Involved in the stabilization of negative charge on the oxyanion by the formation of the oxyanion hole" evidence="9">
    <location>
        <position position="117"/>
    </location>
</feature>
<comment type="catalytic activity">
    <reaction evidence="9">
        <text>L-glutamate + acetyl-CoA = N-acetyl-L-glutamate + CoA + H(+)</text>
        <dbReference type="Rhea" id="RHEA:24292"/>
        <dbReference type="ChEBI" id="CHEBI:15378"/>
        <dbReference type="ChEBI" id="CHEBI:29985"/>
        <dbReference type="ChEBI" id="CHEBI:44337"/>
        <dbReference type="ChEBI" id="CHEBI:57287"/>
        <dbReference type="ChEBI" id="CHEBI:57288"/>
        <dbReference type="EC" id="2.3.1.1"/>
    </reaction>
</comment>
<comment type="function">
    <text evidence="9">Catalyzes two activities which are involved in the cyclic version of arginine biosynthesis: the synthesis of N-acetylglutamate from glutamate and acetyl-CoA as the acetyl donor, and of ornithine by transacetylation between N(2)-acetylornithine and glutamate.</text>
</comment>
<evidence type="ECO:0000313" key="10">
    <source>
        <dbReference type="EMBL" id="CRH06796.1"/>
    </source>
</evidence>
<keyword evidence="9" id="KW-0963">Cytoplasm</keyword>
<dbReference type="FunFam" id="3.10.20.340:FF:000001">
    <property type="entry name" value="Arginine biosynthesis bifunctional protein ArgJ, chloroplastic"/>
    <property type="match status" value="1"/>
</dbReference>
<dbReference type="PANTHER" id="PTHR23100:SF0">
    <property type="entry name" value="ARGININE BIOSYNTHESIS BIFUNCTIONAL PROTEIN ARGJ, MITOCHONDRIAL"/>
    <property type="match status" value="1"/>
</dbReference>
<keyword evidence="7 9" id="KW-0012">Acyltransferase</keyword>
<dbReference type="Pfam" id="PF01960">
    <property type="entry name" value="ArgJ"/>
    <property type="match status" value="1"/>
</dbReference>
<feature type="binding site" evidence="9">
    <location>
        <position position="190"/>
    </location>
    <ligand>
        <name>substrate</name>
    </ligand>
</feature>
<feature type="chain" id="PRO_5023522218" description="Arginine biosynthesis bifunctional protein ArgJ alpha chain" evidence="9">
    <location>
        <begin position="1"/>
        <end position="189"/>
    </location>
</feature>
<dbReference type="UniPathway" id="UPA00068">
    <property type="reaction ID" value="UER00106"/>
</dbReference>
<dbReference type="GO" id="GO:0006526">
    <property type="term" value="P:L-arginine biosynthetic process"/>
    <property type="evidence" value="ECO:0007669"/>
    <property type="project" value="UniProtKB-UniRule"/>
</dbReference>
<comment type="catalytic activity">
    <reaction evidence="8 9">
        <text>N(2)-acetyl-L-ornithine + L-glutamate = N-acetyl-L-glutamate + L-ornithine</text>
        <dbReference type="Rhea" id="RHEA:15349"/>
        <dbReference type="ChEBI" id="CHEBI:29985"/>
        <dbReference type="ChEBI" id="CHEBI:44337"/>
        <dbReference type="ChEBI" id="CHEBI:46911"/>
        <dbReference type="ChEBI" id="CHEBI:57805"/>
        <dbReference type="EC" id="2.3.1.35"/>
    </reaction>
</comment>
<dbReference type="EMBL" id="LO017727">
    <property type="protein sequence ID" value="CRH06796.1"/>
    <property type="molecule type" value="Genomic_DNA"/>
</dbReference>
<accession>A0A1S7LM18</accession>
<proteinExistence type="inferred from homology"/>
<feature type="binding site" evidence="9">
    <location>
        <position position="179"/>
    </location>
    <ligand>
        <name>substrate</name>
    </ligand>
</feature>
<dbReference type="CDD" id="cd02152">
    <property type="entry name" value="OAT"/>
    <property type="match status" value="1"/>
</dbReference>
<keyword evidence="6 9" id="KW-0068">Autocatalytic cleavage</keyword>
<feature type="binding site" evidence="9">
    <location>
        <position position="153"/>
    </location>
    <ligand>
        <name>substrate</name>
    </ligand>
</feature>
<dbReference type="EC" id="2.3.1.1" evidence="9"/>
<feature type="chain" id="PRO_5023522219" description="Arginine biosynthesis bifunctional protein ArgJ beta chain" evidence="9">
    <location>
        <begin position="190"/>
        <end position="405"/>
    </location>
</feature>
<dbReference type="Gene3D" id="3.10.20.340">
    <property type="entry name" value="ArgJ beta chain, C-terminal domain"/>
    <property type="match status" value="1"/>
</dbReference>
<feature type="binding site" evidence="9">
    <location>
        <position position="277"/>
    </location>
    <ligand>
        <name>substrate</name>
    </ligand>
</feature>
<dbReference type="AlphaFoldDB" id="A0A1S7LM18"/>
<feature type="site" description="Involved in the stabilization of negative charge on the oxyanion by the formation of the oxyanion hole" evidence="9">
    <location>
        <position position="116"/>
    </location>
</feature>
<comment type="pathway">
    <text evidence="9">Amino-acid biosynthesis; L-arginine biosynthesis; N(2)-acetyl-L-ornithine from L-glutamate: step 1/4.</text>
</comment>
<evidence type="ECO:0000256" key="1">
    <source>
        <dbReference type="ARBA" id="ARBA00006774"/>
    </source>
</evidence>
<dbReference type="InterPro" id="IPR042195">
    <property type="entry name" value="ArgJ_beta_C"/>
</dbReference>
<dbReference type="InterPro" id="IPR002813">
    <property type="entry name" value="Arg_biosynth_ArgJ"/>
</dbReference>
<dbReference type="PANTHER" id="PTHR23100">
    <property type="entry name" value="ARGININE BIOSYNTHESIS BIFUNCTIONAL PROTEIN ARGJ"/>
    <property type="match status" value="1"/>
</dbReference>
<keyword evidence="9" id="KW-0511">Multifunctional enzyme</keyword>
<dbReference type="NCBIfam" id="NF003802">
    <property type="entry name" value="PRK05388.1"/>
    <property type="match status" value="1"/>
</dbReference>
<evidence type="ECO:0000256" key="9">
    <source>
        <dbReference type="HAMAP-Rule" id="MF_01106"/>
    </source>
</evidence>
<keyword evidence="5 9" id="KW-0808">Transferase</keyword>
<feature type="binding site" evidence="9">
    <location>
        <position position="400"/>
    </location>
    <ligand>
        <name>substrate</name>
    </ligand>
</feature>
<evidence type="ECO:0000256" key="3">
    <source>
        <dbReference type="ARBA" id="ARBA00022571"/>
    </source>
</evidence>
<feature type="active site" description="Nucleophile" evidence="9">
    <location>
        <position position="190"/>
    </location>
</feature>
<keyword evidence="3 9" id="KW-0055">Arginine biosynthesis</keyword>
<evidence type="ECO:0000256" key="4">
    <source>
        <dbReference type="ARBA" id="ARBA00022605"/>
    </source>
</evidence>
<comment type="subunit">
    <text evidence="2 9">Heterotetramer of two alpha and two beta chains.</text>
</comment>
<organism evidence="10">
    <name type="scientific">Magnetococcus massalia (strain MO-1)</name>
    <dbReference type="NCBI Taxonomy" id="451514"/>
    <lineage>
        <taxon>Bacteria</taxon>
        <taxon>Pseudomonadati</taxon>
        <taxon>Pseudomonadota</taxon>
        <taxon>Magnetococcia</taxon>
        <taxon>Magnetococcales</taxon>
        <taxon>Magnetococcaceae</taxon>
        <taxon>Magnetococcus</taxon>
    </lineage>
</organism>
<dbReference type="SUPFAM" id="SSF56266">
    <property type="entry name" value="DmpA/ArgJ-like"/>
    <property type="match status" value="1"/>
</dbReference>
<feature type="site" description="Cleavage; by autolysis" evidence="9">
    <location>
        <begin position="189"/>
        <end position="190"/>
    </location>
</feature>
<dbReference type="Gene3D" id="3.60.70.12">
    <property type="entry name" value="L-amino peptidase D-ALA esterase/amidase"/>
    <property type="match status" value="1"/>
</dbReference>
<dbReference type="GO" id="GO:0004042">
    <property type="term" value="F:L-glutamate N-acetyltransferase activity"/>
    <property type="evidence" value="ECO:0007669"/>
    <property type="project" value="UniProtKB-UniRule"/>
</dbReference>
<evidence type="ECO:0000256" key="5">
    <source>
        <dbReference type="ARBA" id="ARBA00022679"/>
    </source>
</evidence>
<comment type="subcellular location">
    <subcellularLocation>
        <location evidence="9">Cytoplasm</location>
    </subcellularLocation>
</comment>
<dbReference type="FunFam" id="3.60.70.12:FF:000001">
    <property type="entry name" value="Arginine biosynthesis bifunctional protein ArgJ, chloroplastic"/>
    <property type="match status" value="1"/>
</dbReference>
<reference evidence="10" key="1">
    <citation type="submission" date="2015-04" db="EMBL/GenBank/DDBJ databases">
        <authorList>
            <person name="Syromyatnikov M.Y."/>
            <person name="Popov V.N."/>
        </authorList>
    </citation>
    <scope>NUCLEOTIDE SEQUENCE</scope>
    <source>
        <strain evidence="10">MO-1</strain>
    </source>
</reference>
<dbReference type="HAMAP" id="MF_01106">
    <property type="entry name" value="ArgJ"/>
    <property type="match status" value="1"/>
</dbReference>
<sequence length="405" mass="42689">MAVGAPPTLELPPVAGFRAAATACGVKKGEILDLMLVEMDSDTRAAGTFTKNRVCAAPVILCRDRLPEGRAGALLVNAGNANACTGPKGMLDALANSKCVADSLNISDNAVFISSTGVVGEPLPVDKINGAIPGLVEALAPGNWQAAAEAIMTTDTFAKTATRNCTIEGQTVTLVGMAKGSGMIHPNMATMLSYIFTDAAIESEALQALLTRATELSFNCITVDGDSSTNDTLMLFASGQAGEEWMRDAADPRLADFSRALNELAIELAQWVVRDGEGASKFVTIKVEQARSEAEAKQVAMSVAQSSLVKTACAGSDPNWGRIHVAVGYSGVDVEEDLIDIYLGDALIVEKGQRAASYREEMGQAVMDREEITITIQLGQGSDEATVWTCDLTHGYITINADYRT</sequence>
<gene>
    <name evidence="9 10" type="primary">argJ</name>
    <name evidence="10" type="ORF">MAGMO_2641</name>
</gene>
<name>A0A1S7LM18_MAGMO</name>
<evidence type="ECO:0000256" key="8">
    <source>
        <dbReference type="ARBA" id="ARBA00049439"/>
    </source>
</evidence>
<dbReference type="NCBIfam" id="TIGR00120">
    <property type="entry name" value="ArgJ"/>
    <property type="match status" value="1"/>
</dbReference>